<accession>A0A137ZI19</accession>
<evidence type="ECO:0000313" key="1">
    <source>
        <dbReference type="EMBL" id="KXO97841.1"/>
    </source>
</evidence>
<organism evidence="1 2">
    <name type="scientific">Tsukamurella pseudospumae</name>
    <dbReference type="NCBI Taxonomy" id="239498"/>
    <lineage>
        <taxon>Bacteria</taxon>
        <taxon>Bacillati</taxon>
        <taxon>Actinomycetota</taxon>
        <taxon>Actinomycetes</taxon>
        <taxon>Mycobacteriales</taxon>
        <taxon>Tsukamurellaceae</taxon>
        <taxon>Tsukamurella</taxon>
    </lineage>
</organism>
<keyword evidence="2" id="KW-1185">Reference proteome</keyword>
<dbReference type="EMBL" id="LSRE01000015">
    <property type="protein sequence ID" value="KXO97841.1"/>
    <property type="molecule type" value="Genomic_DNA"/>
</dbReference>
<evidence type="ECO:0000313" key="2">
    <source>
        <dbReference type="Proteomes" id="UP000070409"/>
    </source>
</evidence>
<dbReference type="Proteomes" id="UP000070409">
    <property type="component" value="Unassembled WGS sequence"/>
</dbReference>
<dbReference type="Gene3D" id="3.40.1310.30">
    <property type="match status" value="1"/>
</dbReference>
<comment type="caution">
    <text evidence="1">The sequence shown here is derived from an EMBL/GenBank/DDBJ whole genome shotgun (WGS) entry which is preliminary data.</text>
</comment>
<sequence length="414" mass="46830">MIRGLETHRSLTAWAYILHDRDDADDHYQFAIRCATARTVADVAWYLGVPEPSVRILRGRGAFPKYIRYLLHEGEHLVPGKAPYPREAVVANFDFVAVVDAVPARRRPSADTIARDLMAGTITIESVYEQWPELLEKHRRRFEEAAVVGADMRNRIEWQRRDAEDRAAADARAEQARVAAEAAAADARAEQARVAAEAAAHEALCDEWLEAEMDWYEGAEGQQYMAEQERITAEAAASREESNRKRETLQRRDDVIDMIAISRGLPGVRQAREYRVASLIMFGPAGEVGIVEPGNQVMNEDGEIVSASDWRNATVEELTEPILRRALSIEFESELSDEEYAEAIEDHRRDVSNVRGEISNGEFHFAANANRIAFENSLNLCKSWRRWPDLVEIPLPHAKLPRKEMEMAQAARKA</sequence>
<proteinExistence type="predicted"/>
<gene>
    <name evidence="1" type="ORF">AXK61_20935</name>
</gene>
<protein>
    <submittedName>
        <fullName evidence="1">Uncharacterized protein</fullName>
    </submittedName>
</protein>
<reference evidence="1 2" key="1">
    <citation type="submission" date="2016-02" db="EMBL/GenBank/DDBJ databases">
        <authorList>
            <person name="Teng J.L."/>
            <person name="Tang Y."/>
            <person name="Huang Y."/>
            <person name="Guo F."/>
            <person name="Wei W."/>
            <person name="Chen J.H."/>
            <person name="Wong S.Y."/>
            <person name="Lau S.K."/>
            <person name="Woo P.C."/>
        </authorList>
    </citation>
    <scope>NUCLEOTIDE SEQUENCE [LARGE SCALE GENOMIC DNA]</scope>
    <source>
        <strain evidence="1 2">JCM 13375</strain>
    </source>
</reference>
<name>A0A137ZI19_9ACTN</name>